<dbReference type="EMBL" id="CM001217">
    <property type="protein sequence ID" value="KEH41881.1"/>
    <property type="molecule type" value="Genomic_DNA"/>
</dbReference>
<dbReference type="EnsemblPlants" id="KEH41881">
    <property type="protein sequence ID" value="KEH41881"/>
    <property type="gene ID" value="MTR_1g056860"/>
</dbReference>
<evidence type="ECO:0000313" key="3">
    <source>
        <dbReference type="EnsemblPlants" id="KEH41881"/>
    </source>
</evidence>
<evidence type="ECO:0000313" key="4">
    <source>
        <dbReference type="Proteomes" id="UP000002051"/>
    </source>
</evidence>
<dbReference type="AlphaFoldDB" id="A0A072VJX4"/>
<name>A0A072VJX4_MEDTR</name>
<dbReference type="HOGENOM" id="CLU_3053327_0_0_1"/>
<reference evidence="2 4" key="1">
    <citation type="journal article" date="2011" name="Nature">
        <title>The Medicago genome provides insight into the evolution of rhizobial symbioses.</title>
        <authorList>
            <person name="Young N.D."/>
            <person name="Debelle F."/>
            <person name="Oldroyd G.E."/>
            <person name="Geurts R."/>
            <person name="Cannon S.B."/>
            <person name="Udvardi M.K."/>
            <person name="Benedito V.A."/>
            <person name="Mayer K.F."/>
            <person name="Gouzy J."/>
            <person name="Schoof H."/>
            <person name="Van de Peer Y."/>
            <person name="Proost S."/>
            <person name="Cook D.R."/>
            <person name="Meyers B.C."/>
            <person name="Spannagl M."/>
            <person name="Cheung F."/>
            <person name="De Mita S."/>
            <person name="Krishnakumar V."/>
            <person name="Gundlach H."/>
            <person name="Zhou S."/>
            <person name="Mudge J."/>
            <person name="Bharti A.K."/>
            <person name="Murray J.D."/>
            <person name="Naoumkina M.A."/>
            <person name="Rosen B."/>
            <person name="Silverstein K.A."/>
            <person name="Tang H."/>
            <person name="Rombauts S."/>
            <person name="Zhao P.X."/>
            <person name="Zhou P."/>
            <person name="Barbe V."/>
            <person name="Bardou P."/>
            <person name="Bechner M."/>
            <person name="Bellec A."/>
            <person name="Berger A."/>
            <person name="Berges H."/>
            <person name="Bidwell S."/>
            <person name="Bisseling T."/>
            <person name="Choisne N."/>
            <person name="Couloux A."/>
            <person name="Denny R."/>
            <person name="Deshpande S."/>
            <person name="Dai X."/>
            <person name="Doyle J.J."/>
            <person name="Dudez A.M."/>
            <person name="Farmer A.D."/>
            <person name="Fouteau S."/>
            <person name="Franken C."/>
            <person name="Gibelin C."/>
            <person name="Gish J."/>
            <person name="Goldstein S."/>
            <person name="Gonzalez A.J."/>
            <person name="Green P.J."/>
            <person name="Hallab A."/>
            <person name="Hartog M."/>
            <person name="Hua A."/>
            <person name="Humphray S.J."/>
            <person name="Jeong D.H."/>
            <person name="Jing Y."/>
            <person name="Jocker A."/>
            <person name="Kenton S.M."/>
            <person name="Kim D.J."/>
            <person name="Klee K."/>
            <person name="Lai H."/>
            <person name="Lang C."/>
            <person name="Lin S."/>
            <person name="Macmil S.L."/>
            <person name="Magdelenat G."/>
            <person name="Matthews L."/>
            <person name="McCorrison J."/>
            <person name="Monaghan E.L."/>
            <person name="Mun J.H."/>
            <person name="Najar F.Z."/>
            <person name="Nicholson C."/>
            <person name="Noirot C."/>
            <person name="O'Bleness M."/>
            <person name="Paule C.R."/>
            <person name="Poulain J."/>
            <person name="Prion F."/>
            <person name="Qin B."/>
            <person name="Qu C."/>
            <person name="Retzel E.F."/>
            <person name="Riddle C."/>
            <person name="Sallet E."/>
            <person name="Samain S."/>
            <person name="Samson N."/>
            <person name="Sanders I."/>
            <person name="Saurat O."/>
            <person name="Scarpelli C."/>
            <person name="Schiex T."/>
            <person name="Segurens B."/>
            <person name="Severin A.J."/>
            <person name="Sherrier D.J."/>
            <person name="Shi R."/>
            <person name="Sims S."/>
            <person name="Singer S.R."/>
            <person name="Sinharoy S."/>
            <person name="Sterck L."/>
            <person name="Viollet A."/>
            <person name="Wang B.B."/>
            <person name="Wang K."/>
            <person name="Wang M."/>
            <person name="Wang X."/>
            <person name="Warfsmann J."/>
            <person name="Weissenbach J."/>
            <person name="White D.D."/>
            <person name="White J.D."/>
            <person name="Wiley G.B."/>
            <person name="Wincker P."/>
            <person name="Xing Y."/>
            <person name="Yang L."/>
            <person name="Yao Z."/>
            <person name="Ying F."/>
            <person name="Zhai J."/>
            <person name="Zhou L."/>
            <person name="Zuber A."/>
            <person name="Denarie J."/>
            <person name="Dixon R.A."/>
            <person name="May G.D."/>
            <person name="Schwartz D.C."/>
            <person name="Rogers J."/>
            <person name="Quetier F."/>
            <person name="Town C.D."/>
            <person name="Roe B.A."/>
        </authorList>
    </citation>
    <scope>NUCLEOTIDE SEQUENCE [LARGE SCALE GENOMIC DNA]</scope>
    <source>
        <strain evidence="2">A17</strain>
        <strain evidence="3 4">cv. Jemalong A17</strain>
    </source>
</reference>
<keyword evidence="4" id="KW-1185">Reference proteome</keyword>
<sequence length="54" mass="6135">MSANGQTPTWGEKTNECTLKRKSKYYPKKIKKRKSKGGKFGHILSLPLDPLEKS</sequence>
<accession>A0A072VJX4</accession>
<evidence type="ECO:0000313" key="2">
    <source>
        <dbReference type="EMBL" id="KEH41881.1"/>
    </source>
</evidence>
<proteinExistence type="predicted"/>
<reference evidence="2 4" key="2">
    <citation type="journal article" date="2014" name="BMC Genomics">
        <title>An improved genome release (version Mt4.0) for the model legume Medicago truncatula.</title>
        <authorList>
            <person name="Tang H."/>
            <person name="Krishnakumar V."/>
            <person name="Bidwell S."/>
            <person name="Rosen B."/>
            <person name="Chan A."/>
            <person name="Zhou S."/>
            <person name="Gentzbittel L."/>
            <person name="Childs K.L."/>
            <person name="Yandell M."/>
            <person name="Gundlach H."/>
            <person name="Mayer K.F."/>
            <person name="Schwartz D.C."/>
            <person name="Town C.D."/>
        </authorList>
    </citation>
    <scope>GENOME REANNOTATION</scope>
    <source>
        <strain evidence="2">A17</strain>
        <strain evidence="3 4">cv. Jemalong A17</strain>
    </source>
</reference>
<organism evidence="2 4">
    <name type="scientific">Medicago truncatula</name>
    <name type="common">Barrel medic</name>
    <name type="synonym">Medicago tribuloides</name>
    <dbReference type="NCBI Taxonomy" id="3880"/>
    <lineage>
        <taxon>Eukaryota</taxon>
        <taxon>Viridiplantae</taxon>
        <taxon>Streptophyta</taxon>
        <taxon>Embryophyta</taxon>
        <taxon>Tracheophyta</taxon>
        <taxon>Spermatophyta</taxon>
        <taxon>Magnoliopsida</taxon>
        <taxon>eudicotyledons</taxon>
        <taxon>Gunneridae</taxon>
        <taxon>Pentapetalae</taxon>
        <taxon>rosids</taxon>
        <taxon>fabids</taxon>
        <taxon>Fabales</taxon>
        <taxon>Fabaceae</taxon>
        <taxon>Papilionoideae</taxon>
        <taxon>50 kb inversion clade</taxon>
        <taxon>NPAAA clade</taxon>
        <taxon>Hologalegina</taxon>
        <taxon>IRL clade</taxon>
        <taxon>Trifolieae</taxon>
        <taxon>Medicago</taxon>
    </lineage>
</organism>
<evidence type="ECO:0000256" key="1">
    <source>
        <dbReference type="SAM" id="MobiDB-lite"/>
    </source>
</evidence>
<feature type="region of interest" description="Disordered" evidence="1">
    <location>
        <begin position="27"/>
        <end position="54"/>
    </location>
</feature>
<dbReference type="Proteomes" id="UP000002051">
    <property type="component" value="Unassembled WGS sequence"/>
</dbReference>
<gene>
    <name evidence="2" type="ordered locus">MTR_1g056860</name>
</gene>
<protein>
    <submittedName>
        <fullName evidence="2 3">Uncharacterized protein</fullName>
    </submittedName>
</protein>
<feature type="compositionally biased region" description="Basic residues" evidence="1">
    <location>
        <begin position="27"/>
        <end position="39"/>
    </location>
</feature>
<reference evidence="3" key="3">
    <citation type="submission" date="2015-04" db="UniProtKB">
        <authorList>
            <consortium name="EnsemblPlants"/>
        </authorList>
    </citation>
    <scope>IDENTIFICATION</scope>
    <source>
        <strain evidence="3">cv. Jemalong A17</strain>
    </source>
</reference>